<organism evidence="1 2">
    <name type="scientific">Rossellomorea vietnamensis</name>
    <dbReference type="NCBI Taxonomy" id="218284"/>
    <lineage>
        <taxon>Bacteria</taxon>
        <taxon>Bacillati</taxon>
        <taxon>Bacillota</taxon>
        <taxon>Bacilli</taxon>
        <taxon>Bacillales</taxon>
        <taxon>Bacillaceae</taxon>
        <taxon>Rossellomorea</taxon>
    </lineage>
</organism>
<dbReference type="Gene3D" id="3.40.50.1240">
    <property type="entry name" value="Phosphoglycerate mutase-like"/>
    <property type="match status" value="1"/>
</dbReference>
<evidence type="ECO:0000313" key="2">
    <source>
        <dbReference type="Proteomes" id="UP000325182"/>
    </source>
</evidence>
<evidence type="ECO:0000313" key="1">
    <source>
        <dbReference type="EMBL" id="TYS01184.1"/>
    </source>
</evidence>
<proteinExistence type="predicted"/>
<dbReference type="Pfam" id="PF00300">
    <property type="entry name" value="His_Phos_1"/>
    <property type="match status" value="1"/>
</dbReference>
<dbReference type="CDD" id="cd07040">
    <property type="entry name" value="HP"/>
    <property type="match status" value="1"/>
</dbReference>
<dbReference type="InterPro" id="IPR013078">
    <property type="entry name" value="His_Pase_superF_clade-1"/>
</dbReference>
<dbReference type="PANTHER" id="PTHR48100:SF59">
    <property type="entry name" value="ADENOSYLCOBALAMIN_ALPHA-RIBAZOLE PHOSPHATASE"/>
    <property type="match status" value="1"/>
</dbReference>
<comment type="caution">
    <text evidence="1">The sequence shown here is derived from an EMBL/GenBank/DDBJ whole genome shotgun (WGS) entry which is preliminary data.</text>
</comment>
<dbReference type="InterPro" id="IPR050275">
    <property type="entry name" value="PGM_Phosphatase"/>
</dbReference>
<dbReference type="EMBL" id="VTEG01000001">
    <property type="protein sequence ID" value="TYS01184.1"/>
    <property type="molecule type" value="Genomic_DNA"/>
</dbReference>
<dbReference type="AlphaFoldDB" id="A0A5D4MIM2"/>
<dbReference type="RefSeq" id="WP_148952553.1">
    <property type="nucleotide sequence ID" value="NZ_VTEG01000001.1"/>
</dbReference>
<name>A0A5D4MIM2_9BACI</name>
<reference evidence="1 2" key="1">
    <citation type="submission" date="2019-08" db="EMBL/GenBank/DDBJ databases">
        <title>Bacillus genomes from the desert of Cuatro Cienegas, Coahuila.</title>
        <authorList>
            <person name="Olmedo-Alvarez G."/>
        </authorList>
    </citation>
    <scope>NUCLEOTIDE SEQUENCE [LARGE SCALE GENOMIC DNA]</scope>
    <source>
        <strain evidence="1 2">CH128b_4D</strain>
    </source>
</reference>
<dbReference type="PANTHER" id="PTHR48100">
    <property type="entry name" value="BROAD-SPECIFICITY PHOSPHATASE YOR283W-RELATED"/>
    <property type="match status" value="1"/>
</dbReference>
<dbReference type="Proteomes" id="UP000325182">
    <property type="component" value="Unassembled WGS sequence"/>
</dbReference>
<dbReference type="GO" id="GO:0005737">
    <property type="term" value="C:cytoplasm"/>
    <property type="evidence" value="ECO:0007669"/>
    <property type="project" value="TreeGrafter"/>
</dbReference>
<dbReference type="GO" id="GO:0016791">
    <property type="term" value="F:phosphatase activity"/>
    <property type="evidence" value="ECO:0007669"/>
    <property type="project" value="TreeGrafter"/>
</dbReference>
<sequence>MRTFIYMVRHGDSPKEGHERLRGLTEKGEEDVHKITEVLKGEGIQTVVSSPYKRSVLTVEPIAKLIEKEVVEFEDLKERVFTADDKRLADKELLPLLEQSFSEPDYALDGGESNADCQRRAVKQLRGILVTYAGQRIVVGTHGAVMTLMMGYFDHRFNSLEFLKSTTKPDIFRMEFDGERLVGVDRMAGIPDGEILKL</sequence>
<dbReference type="InterPro" id="IPR029033">
    <property type="entry name" value="His_PPase_superfam"/>
</dbReference>
<dbReference type="SUPFAM" id="SSF53254">
    <property type="entry name" value="Phosphoglycerate mutase-like"/>
    <property type="match status" value="1"/>
</dbReference>
<gene>
    <name evidence="1" type="ORF">FZC84_00495</name>
</gene>
<protein>
    <submittedName>
        <fullName evidence="1">Histidine phosphatase family protein</fullName>
    </submittedName>
</protein>
<accession>A0A5D4MIM2</accession>